<evidence type="ECO:0000256" key="8">
    <source>
        <dbReference type="ARBA" id="ARBA00023242"/>
    </source>
</evidence>
<feature type="compositionally biased region" description="Low complexity" evidence="11">
    <location>
        <begin position="166"/>
        <end position="182"/>
    </location>
</feature>
<dbReference type="Pfam" id="PF00046">
    <property type="entry name" value="Homeodomain"/>
    <property type="match status" value="1"/>
</dbReference>
<organism evidence="13 14">
    <name type="scientific">Argiope bruennichi</name>
    <name type="common">Wasp spider</name>
    <name type="synonym">Aranea bruennichi</name>
    <dbReference type="NCBI Taxonomy" id="94029"/>
    <lineage>
        <taxon>Eukaryota</taxon>
        <taxon>Metazoa</taxon>
        <taxon>Ecdysozoa</taxon>
        <taxon>Arthropoda</taxon>
        <taxon>Chelicerata</taxon>
        <taxon>Arachnida</taxon>
        <taxon>Araneae</taxon>
        <taxon>Araneomorphae</taxon>
        <taxon>Entelegynae</taxon>
        <taxon>Araneoidea</taxon>
        <taxon>Araneidae</taxon>
        <taxon>Argiope</taxon>
    </lineage>
</organism>
<dbReference type="OMA" id="EHEFENQ"/>
<evidence type="ECO:0000256" key="11">
    <source>
        <dbReference type="SAM" id="MobiDB-lite"/>
    </source>
</evidence>
<feature type="DNA-binding region" description="Homeobox" evidence="9">
    <location>
        <begin position="188"/>
        <end position="247"/>
    </location>
</feature>
<dbReference type="SMART" id="SM00389">
    <property type="entry name" value="HOX"/>
    <property type="match status" value="1"/>
</dbReference>
<reference evidence="13" key="1">
    <citation type="journal article" date="2020" name="bioRxiv">
        <title>Chromosome-level reference genome of the European wasp spider Argiope bruennichi: a resource for studies on range expansion and evolutionary adaptation.</title>
        <authorList>
            <person name="Sheffer M.M."/>
            <person name="Hoppe A."/>
            <person name="Krehenwinkel H."/>
            <person name="Uhl G."/>
            <person name="Kuss A.W."/>
            <person name="Jensen L."/>
            <person name="Jensen C."/>
            <person name="Gillespie R.G."/>
            <person name="Hoff K.J."/>
            <person name="Prost S."/>
        </authorList>
    </citation>
    <scope>NUCLEOTIDE SEQUENCE</scope>
</reference>
<evidence type="ECO:0000256" key="4">
    <source>
        <dbReference type="ARBA" id="ARBA00023015"/>
    </source>
</evidence>
<feature type="region of interest" description="Disordered" evidence="11">
    <location>
        <begin position="256"/>
        <end position="290"/>
    </location>
</feature>
<keyword evidence="6 9" id="KW-0371">Homeobox</keyword>
<evidence type="ECO:0000256" key="1">
    <source>
        <dbReference type="ARBA" id="ARBA00004123"/>
    </source>
</evidence>
<dbReference type="InterPro" id="IPR017970">
    <property type="entry name" value="Homeobox_CS"/>
</dbReference>
<keyword evidence="14" id="KW-1185">Reference proteome</keyword>
<keyword evidence="2" id="KW-0217">Developmental protein</keyword>
<dbReference type="InterPro" id="IPR009057">
    <property type="entry name" value="Homeodomain-like_sf"/>
</dbReference>
<dbReference type="PANTHER" id="PTHR24339">
    <property type="entry name" value="HOMEOBOX PROTEIN EMX-RELATED"/>
    <property type="match status" value="1"/>
</dbReference>
<evidence type="ECO:0000256" key="6">
    <source>
        <dbReference type="ARBA" id="ARBA00023155"/>
    </source>
</evidence>
<evidence type="ECO:0000256" key="7">
    <source>
        <dbReference type="ARBA" id="ARBA00023163"/>
    </source>
</evidence>
<dbReference type="PRINTS" id="PR00024">
    <property type="entry name" value="HOMEOBOX"/>
</dbReference>
<dbReference type="PROSITE" id="PS00027">
    <property type="entry name" value="HOMEOBOX_1"/>
    <property type="match status" value="1"/>
</dbReference>
<evidence type="ECO:0000313" key="14">
    <source>
        <dbReference type="Proteomes" id="UP000807504"/>
    </source>
</evidence>
<feature type="domain" description="Homeobox" evidence="12">
    <location>
        <begin position="186"/>
        <end position="246"/>
    </location>
</feature>
<dbReference type="PROSITE" id="PS50071">
    <property type="entry name" value="HOMEOBOX_2"/>
    <property type="match status" value="1"/>
</dbReference>
<evidence type="ECO:0000256" key="10">
    <source>
        <dbReference type="RuleBase" id="RU000682"/>
    </source>
</evidence>
<keyword evidence="4" id="KW-0805">Transcription regulation</keyword>
<dbReference type="GO" id="GO:0000978">
    <property type="term" value="F:RNA polymerase II cis-regulatory region sequence-specific DNA binding"/>
    <property type="evidence" value="ECO:0007669"/>
    <property type="project" value="TreeGrafter"/>
</dbReference>
<feature type="compositionally biased region" description="Polar residues" evidence="11">
    <location>
        <begin position="271"/>
        <end position="283"/>
    </location>
</feature>
<keyword evidence="3" id="KW-0678">Repressor</keyword>
<dbReference type="FunFam" id="1.10.10.60:FF:000450">
    <property type="entry name" value="Homeobox protein notochord"/>
    <property type="match status" value="1"/>
</dbReference>
<dbReference type="AlphaFoldDB" id="A0A8T0FDA2"/>
<evidence type="ECO:0000256" key="9">
    <source>
        <dbReference type="PROSITE-ProRule" id="PRU00108"/>
    </source>
</evidence>
<dbReference type="Gene3D" id="1.10.10.60">
    <property type="entry name" value="Homeodomain-like"/>
    <property type="match status" value="1"/>
</dbReference>
<dbReference type="OrthoDB" id="6159439at2759"/>
<dbReference type="GO" id="GO:0005634">
    <property type="term" value="C:nucleus"/>
    <property type="evidence" value="ECO:0007669"/>
    <property type="project" value="UniProtKB-SubCell"/>
</dbReference>
<dbReference type="PANTHER" id="PTHR24339:SF67">
    <property type="entry name" value="GNOT1 HOMEODOMAIN PROTEIN-RELATED"/>
    <property type="match status" value="1"/>
</dbReference>
<name>A0A8T0FDA2_ARGBR</name>
<comment type="subcellular location">
    <subcellularLocation>
        <location evidence="1 9 10">Nucleus</location>
    </subcellularLocation>
</comment>
<dbReference type="GO" id="GO:0007417">
    <property type="term" value="P:central nervous system development"/>
    <property type="evidence" value="ECO:0007669"/>
    <property type="project" value="TreeGrafter"/>
</dbReference>
<sequence>MMHTTMMNFNYPNYPLVLSADTVTFSPSGTPSPPAMPYIMGNRMQNLPTSYLNASFHNHKGYQPARTEKKQSFTIEAILGLKNSNDDKSGKDFKGAIRVGDSRRDRILSSTMPYSVPGGTPRSSLTALLPSSPDTSPTKDESKCRSHHLTSTSEDSDVDGRYTMLQKASSSAKPSSSQKSPPHGTGKMKRIRTIFTPEQLERLETEFERQQYMVGPERLFLASNLNLTESQVKIWFQNRRIKWRKQHLEMQQAQLAHLREAEAAGSESEPDQTSSTQDCSPTQCWEEERN</sequence>
<evidence type="ECO:0000259" key="12">
    <source>
        <dbReference type="PROSITE" id="PS50071"/>
    </source>
</evidence>
<evidence type="ECO:0000256" key="2">
    <source>
        <dbReference type="ARBA" id="ARBA00022473"/>
    </source>
</evidence>
<dbReference type="InterPro" id="IPR050877">
    <property type="entry name" value="EMX-VAX-Noto_Homeobox_TFs"/>
</dbReference>
<reference evidence="13" key="2">
    <citation type="submission" date="2020-06" db="EMBL/GenBank/DDBJ databases">
        <authorList>
            <person name="Sheffer M."/>
        </authorList>
    </citation>
    <scope>NUCLEOTIDE SEQUENCE</scope>
</reference>
<dbReference type="InterPro" id="IPR020479">
    <property type="entry name" value="HD_metazoa"/>
</dbReference>
<keyword evidence="7" id="KW-0804">Transcription</keyword>
<keyword evidence="8 9" id="KW-0539">Nucleus</keyword>
<dbReference type="SUPFAM" id="SSF46689">
    <property type="entry name" value="Homeodomain-like"/>
    <property type="match status" value="1"/>
</dbReference>
<keyword evidence="5 9" id="KW-0238">DNA-binding</keyword>
<feature type="region of interest" description="Disordered" evidence="11">
    <location>
        <begin position="108"/>
        <end position="191"/>
    </location>
</feature>
<comment type="caution">
    <text evidence="13">The sequence shown here is derived from an EMBL/GenBank/DDBJ whole genome shotgun (WGS) entry which is preliminary data.</text>
</comment>
<dbReference type="GO" id="GO:0030182">
    <property type="term" value="P:neuron differentiation"/>
    <property type="evidence" value="ECO:0007669"/>
    <property type="project" value="TreeGrafter"/>
</dbReference>
<dbReference type="InterPro" id="IPR001356">
    <property type="entry name" value="HD"/>
</dbReference>
<dbReference type="EMBL" id="JABXBU010000012">
    <property type="protein sequence ID" value="KAF8788891.1"/>
    <property type="molecule type" value="Genomic_DNA"/>
</dbReference>
<protein>
    <submittedName>
        <fullName evidence="13">Homeobox protein not2 like protein</fullName>
    </submittedName>
</protein>
<evidence type="ECO:0000313" key="13">
    <source>
        <dbReference type="EMBL" id="KAF8788891.1"/>
    </source>
</evidence>
<evidence type="ECO:0000256" key="5">
    <source>
        <dbReference type="ARBA" id="ARBA00023125"/>
    </source>
</evidence>
<dbReference type="CDD" id="cd00086">
    <property type="entry name" value="homeodomain"/>
    <property type="match status" value="1"/>
</dbReference>
<dbReference type="Proteomes" id="UP000807504">
    <property type="component" value="Unassembled WGS sequence"/>
</dbReference>
<accession>A0A8T0FDA2</accession>
<evidence type="ECO:0000256" key="3">
    <source>
        <dbReference type="ARBA" id="ARBA00022491"/>
    </source>
</evidence>
<proteinExistence type="predicted"/>
<gene>
    <name evidence="13" type="ORF">HNY73_006884</name>
</gene>
<dbReference type="GO" id="GO:0000981">
    <property type="term" value="F:DNA-binding transcription factor activity, RNA polymerase II-specific"/>
    <property type="evidence" value="ECO:0007669"/>
    <property type="project" value="InterPro"/>
</dbReference>